<protein>
    <submittedName>
        <fullName evidence="2">DUF885 family protein</fullName>
    </submittedName>
</protein>
<evidence type="ECO:0000313" key="3">
    <source>
        <dbReference type="Proteomes" id="UP001595615"/>
    </source>
</evidence>
<evidence type="ECO:0000256" key="1">
    <source>
        <dbReference type="SAM" id="SignalP"/>
    </source>
</evidence>
<proteinExistence type="predicted"/>
<dbReference type="RefSeq" id="WP_380860411.1">
    <property type="nucleotide sequence ID" value="NZ_JBHRXV010000008.1"/>
</dbReference>
<keyword evidence="3" id="KW-1185">Reference proteome</keyword>
<sequence length="563" mass="63748">MGARLWRSSAASKFAISCVAAVTMLTATPAMAAAPNGKGSHADLLKLFEDFQAWQKKSSDVTATDYRDAAITTRTRELAGLQARLNDMGVARWTVPQKVDFLTTRAEFDKAEFVLKLTRPWARDPGFYVSELQRPAFTNLPVQGAALEKLRAQLKNVPATLGQARETLDDVAADHADLAIFSLTNSDGVEDGYPARAKAPAGVIGWYQDLLGRAKTQQPELTGDIEASIKSLQEFEGWLKANRGKMNGRAGVGKDALDWYIGNVMLMPYNSDEVMAIGQRELDRFWGFYAVERHRNRKLPEIALPKDGDEYMKRVADTDARIRKWIADEQIITIPSYIPADWTKLIVPPYSEPFNVPWAVRPTPPNFWEQIQFRDPSPDHLHAVIPGHRFDLRVSKEASNVIRRSVKSDSRWQGWAVYLEEFGTQTGLFDDRPRVRELIQLFGLWRAARTVGDVWNQRNEMTSGEVADYWQKVTPFMDGNVAQKYAHIRTVPGHGMEYTMGNVQMWELLAARKHQLGDKFVLKDFHDEMIVKGLLPLSLIRYEMTGDDKDVKAFFDRKPMPAK</sequence>
<dbReference type="EMBL" id="JBHRXV010000008">
    <property type="protein sequence ID" value="MFC3712805.1"/>
    <property type="molecule type" value="Genomic_DNA"/>
</dbReference>
<dbReference type="InterPro" id="IPR010281">
    <property type="entry name" value="DUF885"/>
</dbReference>
<comment type="caution">
    <text evidence="2">The sequence shown here is derived from an EMBL/GenBank/DDBJ whole genome shotgun (WGS) entry which is preliminary data.</text>
</comment>
<dbReference type="Proteomes" id="UP001595615">
    <property type="component" value="Unassembled WGS sequence"/>
</dbReference>
<feature type="signal peptide" evidence="1">
    <location>
        <begin position="1"/>
        <end position="32"/>
    </location>
</feature>
<name>A0ABV7XBJ4_9SPHN</name>
<evidence type="ECO:0000313" key="2">
    <source>
        <dbReference type="EMBL" id="MFC3712805.1"/>
    </source>
</evidence>
<organism evidence="2 3">
    <name type="scientific">Sphingoaurantiacus capsulatus</name>
    <dbReference type="NCBI Taxonomy" id="1771310"/>
    <lineage>
        <taxon>Bacteria</taxon>
        <taxon>Pseudomonadati</taxon>
        <taxon>Pseudomonadota</taxon>
        <taxon>Alphaproteobacteria</taxon>
        <taxon>Sphingomonadales</taxon>
        <taxon>Sphingosinicellaceae</taxon>
        <taxon>Sphingoaurantiacus</taxon>
    </lineage>
</organism>
<dbReference type="PANTHER" id="PTHR33361">
    <property type="entry name" value="GLR0591 PROTEIN"/>
    <property type="match status" value="1"/>
</dbReference>
<feature type="chain" id="PRO_5046320200" evidence="1">
    <location>
        <begin position="33"/>
        <end position="563"/>
    </location>
</feature>
<dbReference type="PANTHER" id="PTHR33361:SF2">
    <property type="entry name" value="DUF885 DOMAIN-CONTAINING PROTEIN"/>
    <property type="match status" value="1"/>
</dbReference>
<gene>
    <name evidence="2" type="ORF">ACFOMD_09505</name>
</gene>
<reference evidence="3" key="1">
    <citation type="journal article" date="2019" name="Int. J. Syst. Evol. Microbiol.">
        <title>The Global Catalogue of Microorganisms (GCM) 10K type strain sequencing project: providing services to taxonomists for standard genome sequencing and annotation.</title>
        <authorList>
            <consortium name="The Broad Institute Genomics Platform"/>
            <consortium name="The Broad Institute Genome Sequencing Center for Infectious Disease"/>
            <person name="Wu L."/>
            <person name="Ma J."/>
        </authorList>
    </citation>
    <scope>NUCLEOTIDE SEQUENCE [LARGE SCALE GENOMIC DNA]</scope>
    <source>
        <strain evidence="3">KCTC 42644</strain>
    </source>
</reference>
<accession>A0ABV7XBJ4</accession>
<dbReference type="Pfam" id="PF05960">
    <property type="entry name" value="DUF885"/>
    <property type="match status" value="1"/>
</dbReference>
<keyword evidence="1" id="KW-0732">Signal</keyword>